<dbReference type="Proteomes" id="UP001321498">
    <property type="component" value="Chromosome"/>
</dbReference>
<dbReference type="Gene3D" id="3.40.190.10">
    <property type="entry name" value="Periplasmic binding protein-like II"/>
    <property type="match status" value="2"/>
</dbReference>
<feature type="domain" description="HTH lysR-type" evidence="5">
    <location>
        <begin position="4"/>
        <end position="62"/>
    </location>
</feature>
<comment type="similarity">
    <text evidence="1">Belongs to the LysR transcriptional regulatory family.</text>
</comment>
<gene>
    <name evidence="6" type="ORF">GCM10025866_19510</name>
</gene>
<dbReference type="EMBL" id="AP027731">
    <property type="protein sequence ID" value="BDZ46042.1"/>
    <property type="molecule type" value="Genomic_DNA"/>
</dbReference>
<evidence type="ECO:0000256" key="1">
    <source>
        <dbReference type="ARBA" id="ARBA00009437"/>
    </source>
</evidence>
<keyword evidence="4" id="KW-0804">Transcription</keyword>
<evidence type="ECO:0000256" key="3">
    <source>
        <dbReference type="ARBA" id="ARBA00023125"/>
    </source>
</evidence>
<dbReference type="PANTHER" id="PTHR30346">
    <property type="entry name" value="TRANSCRIPTIONAL DUAL REGULATOR HCAR-RELATED"/>
    <property type="match status" value="1"/>
</dbReference>
<evidence type="ECO:0000256" key="2">
    <source>
        <dbReference type="ARBA" id="ARBA00023015"/>
    </source>
</evidence>
<keyword evidence="3" id="KW-0238">DNA-binding</keyword>
<evidence type="ECO:0000256" key="4">
    <source>
        <dbReference type="ARBA" id="ARBA00023163"/>
    </source>
</evidence>
<organism evidence="6 7">
    <name type="scientific">Naasia aerilata</name>
    <dbReference type="NCBI Taxonomy" id="1162966"/>
    <lineage>
        <taxon>Bacteria</taxon>
        <taxon>Bacillati</taxon>
        <taxon>Actinomycetota</taxon>
        <taxon>Actinomycetes</taxon>
        <taxon>Micrococcales</taxon>
        <taxon>Microbacteriaceae</taxon>
        <taxon>Naasia</taxon>
    </lineage>
</organism>
<sequence length="304" mass="33628">MTRISLRQLDYFRAIAITGSLSAAAEDRHVSRSTVAGALDELERALGAQLCVRYKSHGIELTEAGRGVLDSAITILGEVDDLESIGSEHRLSGELTIGCFSSLAPTVLPRLLQRYTTEHPEVHTSIVVETADVLDERLRSGQLDVIISYNPHHDPTLAYEPLFETRMHALLPAGHALAGEQSVSVRDLVEEPLVLMMTPPSNGEVLGYFARQELRPNVRFRVTHFELARSLVAAGLGYSLFIQRPKNNHSYDGLPLVTLPLDPAPPTQLVAIAWPRARRLTAKSRELIRIALEERPHISPESLY</sequence>
<dbReference type="SUPFAM" id="SSF46785">
    <property type="entry name" value="Winged helix' DNA-binding domain"/>
    <property type="match status" value="1"/>
</dbReference>
<proteinExistence type="inferred from homology"/>
<reference evidence="7" key="1">
    <citation type="journal article" date="2019" name="Int. J. Syst. Evol. Microbiol.">
        <title>The Global Catalogue of Microorganisms (GCM) 10K type strain sequencing project: providing services to taxonomists for standard genome sequencing and annotation.</title>
        <authorList>
            <consortium name="The Broad Institute Genomics Platform"/>
            <consortium name="The Broad Institute Genome Sequencing Center for Infectious Disease"/>
            <person name="Wu L."/>
            <person name="Ma J."/>
        </authorList>
    </citation>
    <scope>NUCLEOTIDE SEQUENCE [LARGE SCALE GENOMIC DNA]</scope>
    <source>
        <strain evidence="7">NBRC 108725</strain>
    </source>
</reference>
<dbReference type="Pfam" id="PF03466">
    <property type="entry name" value="LysR_substrate"/>
    <property type="match status" value="1"/>
</dbReference>
<keyword evidence="2" id="KW-0805">Transcription regulation</keyword>
<dbReference type="Gene3D" id="1.10.10.10">
    <property type="entry name" value="Winged helix-like DNA-binding domain superfamily/Winged helix DNA-binding domain"/>
    <property type="match status" value="1"/>
</dbReference>
<dbReference type="InterPro" id="IPR005119">
    <property type="entry name" value="LysR_subst-bd"/>
</dbReference>
<dbReference type="SUPFAM" id="SSF53850">
    <property type="entry name" value="Periplasmic binding protein-like II"/>
    <property type="match status" value="1"/>
</dbReference>
<dbReference type="Pfam" id="PF00126">
    <property type="entry name" value="HTH_1"/>
    <property type="match status" value="1"/>
</dbReference>
<evidence type="ECO:0000259" key="5">
    <source>
        <dbReference type="PROSITE" id="PS50931"/>
    </source>
</evidence>
<dbReference type="PROSITE" id="PS50931">
    <property type="entry name" value="HTH_LYSR"/>
    <property type="match status" value="1"/>
</dbReference>
<dbReference type="InterPro" id="IPR000847">
    <property type="entry name" value="LysR_HTH_N"/>
</dbReference>
<dbReference type="InterPro" id="IPR036388">
    <property type="entry name" value="WH-like_DNA-bd_sf"/>
</dbReference>
<dbReference type="PANTHER" id="PTHR30346:SF0">
    <property type="entry name" value="HCA OPERON TRANSCRIPTIONAL ACTIVATOR HCAR"/>
    <property type="match status" value="1"/>
</dbReference>
<protein>
    <submittedName>
        <fullName evidence="6">LysR family transcriptional regulator</fullName>
    </submittedName>
</protein>
<keyword evidence="7" id="KW-1185">Reference proteome</keyword>
<dbReference type="RefSeq" id="WP_286276145.1">
    <property type="nucleotide sequence ID" value="NZ_AP027731.1"/>
</dbReference>
<accession>A0ABM8GCS3</accession>
<dbReference type="InterPro" id="IPR036390">
    <property type="entry name" value="WH_DNA-bd_sf"/>
</dbReference>
<name>A0ABM8GCS3_9MICO</name>
<evidence type="ECO:0000313" key="7">
    <source>
        <dbReference type="Proteomes" id="UP001321498"/>
    </source>
</evidence>
<evidence type="ECO:0000313" key="6">
    <source>
        <dbReference type="EMBL" id="BDZ46042.1"/>
    </source>
</evidence>